<sequence>METEIKLAPLSIRTTPTTLSIPEVLSCIFNLLEKDHKSLVSAACVNQIWFSEATRLLWANSDMSALMAVEASRRSIYAPKICDFTIRSVPDHLNLDFRLLRVLRLNNLPELRDENLNQYLQPSLEEVNLRYWPPTQFLYGLNQYCQSLRDFAHTDPQVDKRPGLVEFFTMNKSLRRIRLTLHPHDQDEILAAIAALSKVTSLEDLTTIGEIPINALLQLREPHSPSPFESVRRVRIKVGVPALPLLSTTFSAIASLSLELVINSDDHALDALVGLPLEYLHVHVAAGVKLSTQELLFLRDMKSLQSLIIGPTPLGRMERMPKFEISNDQFKQIFENLSNLESMVNWFAVDIANPDAALEDLGRSCPKLKNLRWYSSIDMTAWWDIPGPLFPSLKFAWVSSVSDRNLLSDTNESTAQLLAEILDRHAPELDRFVALNGYDFRTTNVDQLSQLTMRAHGRIKEIGQTKHAKEKNREVTGR</sequence>
<comment type="caution">
    <text evidence="1">The sequence shown here is derived from an EMBL/GenBank/DDBJ whole genome shotgun (WGS) entry which is preliminary data.</text>
</comment>
<proteinExistence type="predicted"/>
<dbReference type="EMBL" id="JASGXD010000023">
    <property type="protein sequence ID" value="KAK5999502.1"/>
    <property type="molecule type" value="Genomic_DNA"/>
</dbReference>
<reference evidence="1 2" key="1">
    <citation type="submission" date="2023-11" db="EMBL/GenBank/DDBJ databases">
        <title>Draft genome sequence and annotation of the polyextremotolerant black yeast-like fungus Aureobasidium pullulans NRRL 62042.</title>
        <authorList>
            <person name="Dielentheis-Frenken M.R.E."/>
            <person name="Wibberg D."/>
            <person name="Blank L.M."/>
            <person name="Tiso T."/>
        </authorList>
    </citation>
    <scope>NUCLEOTIDE SEQUENCE [LARGE SCALE GENOMIC DNA]</scope>
    <source>
        <strain evidence="1 2">NRRL 62042</strain>
    </source>
</reference>
<evidence type="ECO:0000313" key="1">
    <source>
        <dbReference type="EMBL" id="KAK5999502.1"/>
    </source>
</evidence>
<evidence type="ECO:0000313" key="2">
    <source>
        <dbReference type="Proteomes" id="UP001341245"/>
    </source>
</evidence>
<protein>
    <recommendedName>
        <fullName evidence="3">F-box domain-containing protein</fullName>
    </recommendedName>
</protein>
<dbReference type="Gene3D" id="3.80.10.10">
    <property type="entry name" value="Ribonuclease Inhibitor"/>
    <property type="match status" value="1"/>
</dbReference>
<accession>A0ABR0T594</accession>
<dbReference type="InterPro" id="IPR032675">
    <property type="entry name" value="LRR_dom_sf"/>
</dbReference>
<organism evidence="1 2">
    <name type="scientific">Aureobasidium pullulans</name>
    <name type="common">Black yeast</name>
    <name type="synonym">Pullularia pullulans</name>
    <dbReference type="NCBI Taxonomy" id="5580"/>
    <lineage>
        <taxon>Eukaryota</taxon>
        <taxon>Fungi</taxon>
        <taxon>Dikarya</taxon>
        <taxon>Ascomycota</taxon>
        <taxon>Pezizomycotina</taxon>
        <taxon>Dothideomycetes</taxon>
        <taxon>Dothideomycetidae</taxon>
        <taxon>Dothideales</taxon>
        <taxon>Saccotheciaceae</taxon>
        <taxon>Aureobasidium</taxon>
    </lineage>
</organism>
<name>A0ABR0T594_AURPU</name>
<keyword evidence="2" id="KW-1185">Reference proteome</keyword>
<gene>
    <name evidence="1" type="ORF">QM012_005355</name>
</gene>
<evidence type="ECO:0008006" key="3">
    <source>
        <dbReference type="Google" id="ProtNLM"/>
    </source>
</evidence>
<dbReference type="Proteomes" id="UP001341245">
    <property type="component" value="Unassembled WGS sequence"/>
</dbReference>